<evidence type="ECO:0000313" key="1">
    <source>
        <dbReference type="EMBL" id="KAK3077378.1"/>
    </source>
</evidence>
<comment type="caution">
    <text evidence="1">The sequence shown here is derived from an EMBL/GenBank/DDBJ whole genome shotgun (WGS) entry which is preliminary data.</text>
</comment>
<dbReference type="EMBL" id="JAWDJW010002914">
    <property type="protein sequence ID" value="KAK3077378.1"/>
    <property type="molecule type" value="Genomic_DNA"/>
</dbReference>
<evidence type="ECO:0000313" key="2">
    <source>
        <dbReference type="Proteomes" id="UP001186974"/>
    </source>
</evidence>
<dbReference type="Proteomes" id="UP001186974">
    <property type="component" value="Unassembled WGS sequence"/>
</dbReference>
<feature type="non-terminal residue" evidence="1">
    <location>
        <position position="528"/>
    </location>
</feature>
<sequence length="528" mass="60073">VSIQKAQAQDASLVSTAPATDSAPFAPFPSQDGAASIKSPTVPVPSASKPSSVVNVPVPPQKKRLPGDVIGQLEDRIAEDPRGDMDAWLSLISEHRRRNKLDEARSVFDRFFKVFPHAAEQWVAYANMELENDDFYRLEQIFAKALMTVPNVQLWSIYLDYVRRRNNLTTDSTGQARQIVTAAFDFVLKNIGIDKDSGHLWQEFVNFVRSSPGVVGGNGWQDQQKADIMRKTFQQATTIPTSALQTLWKEYEQFETGLNKQTGRKVLMERSPLFVTARSANVAIQNITKDLKRTTLPRLPPAMGYQGDTEYMQQVELWEKWIRWEIEEDPLVLKDDETAKYKERVVYVFKQAVMALRFWPRIWYDAAEFCFQNGMDSDGNDFLTQGIAANPESCLLAFKKADRAEMVNTEDGGNDPDRRRKAVREPYEKLLEALYELSKATVGREAQMITRIQEEAAQDQQNQGEEDDLDAQIHEITKEAEMRSQTETIKKNVKEQVELLKNIISHVWIAKMRAMRRVEGKGTGKAGD</sequence>
<gene>
    <name evidence="1" type="ORF">LTS18_010429</name>
</gene>
<name>A0ACC3DLC3_9PEZI</name>
<organism evidence="1 2">
    <name type="scientific">Coniosporium uncinatum</name>
    <dbReference type="NCBI Taxonomy" id="93489"/>
    <lineage>
        <taxon>Eukaryota</taxon>
        <taxon>Fungi</taxon>
        <taxon>Dikarya</taxon>
        <taxon>Ascomycota</taxon>
        <taxon>Pezizomycotina</taxon>
        <taxon>Dothideomycetes</taxon>
        <taxon>Dothideomycetes incertae sedis</taxon>
        <taxon>Coniosporium</taxon>
    </lineage>
</organism>
<proteinExistence type="predicted"/>
<feature type="non-terminal residue" evidence="1">
    <location>
        <position position="1"/>
    </location>
</feature>
<reference evidence="1" key="1">
    <citation type="submission" date="2024-09" db="EMBL/GenBank/DDBJ databases">
        <title>Black Yeasts Isolated from many extreme environments.</title>
        <authorList>
            <person name="Coleine C."/>
            <person name="Stajich J.E."/>
            <person name="Selbmann L."/>
        </authorList>
    </citation>
    <scope>NUCLEOTIDE SEQUENCE</scope>
    <source>
        <strain evidence="1">CCFEE 5737</strain>
    </source>
</reference>
<keyword evidence="2" id="KW-1185">Reference proteome</keyword>
<protein>
    <submittedName>
        <fullName evidence="1">Uncharacterized protein</fullName>
    </submittedName>
</protein>
<accession>A0ACC3DLC3</accession>